<dbReference type="Proteomes" id="UP001501237">
    <property type="component" value="Unassembled WGS sequence"/>
</dbReference>
<evidence type="ECO:0000256" key="9">
    <source>
        <dbReference type="PROSITE-ProRule" id="PRU10055"/>
    </source>
</evidence>
<evidence type="ECO:0000256" key="2">
    <source>
        <dbReference type="ARBA" id="ARBA00010838"/>
    </source>
</evidence>
<evidence type="ECO:0000313" key="12">
    <source>
        <dbReference type="Proteomes" id="UP001501237"/>
    </source>
</evidence>
<gene>
    <name evidence="11" type="ORF">GCM10010468_26770</name>
</gene>
<evidence type="ECO:0000256" key="7">
    <source>
        <dbReference type="ARBA" id="ARBA00023295"/>
    </source>
</evidence>
<name>A0ABP6Q809_9ACTN</name>
<evidence type="ECO:0000256" key="3">
    <source>
        <dbReference type="ARBA" id="ARBA00012744"/>
    </source>
</evidence>
<dbReference type="PROSITE" id="PS00572">
    <property type="entry name" value="GLYCOSYL_HYDROL_F1_1"/>
    <property type="match status" value="1"/>
</dbReference>
<dbReference type="InterPro" id="IPR001360">
    <property type="entry name" value="Glyco_hydro_1"/>
</dbReference>
<dbReference type="Gene3D" id="3.20.20.80">
    <property type="entry name" value="Glycosidases"/>
    <property type="match status" value="1"/>
</dbReference>
<keyword evidence="12" id="KW-1185">Reference proteome</keyword>
<keyword evidence="8" id="KW-0624">Polysaccharide degradation</keyword>
<dbReference type="InterPro" id="IPR017736">
    <property type="entry name" value="Glyco_hydro_1_beta-glucosidase"/>
</dbReference>
<dbReference type="EMBL" id="BAAAUV010000006">
    <property type="protein sequence ID" value="GAA3209388.1"/>
    <property type="molecule type" value="Genomic_DNA"/>
</dbReference>
<evidence type="ECO:0000256" key="5">
    <source>
        <dbReference type="ARBA" id="ARBA00023001"/>
    </source>
</evidence>
<dbReference type="NCBIfam" id="TIGR03356">
    <property type="entry name" value="BGL"/>
    <property type="match status" value="1"/>
</dbReference>
<feature type="active site" description="Nucleophile" evidence="9">
    <location>
        <position position="356"/>
    </location>
</feature>
<protein>
    <recommendedName>
        <fullName evidence="3 10">Beta-glucosidase</fullName>
        <ecNumber evidence="3 10">3.2.1.21</ecNumber>
    </recommendedName>
</protein>
<comment type="caution">
    <text evidence="11">The sequence shown here is derived from an EMBL/GenBank/DDBJ whole genome shotgun (WGS) entry which is preliminary data.</text>
</comment>
<dbReference type="InterPro" id="IPR017853">
    <property type="entry name" value="GH"/>
</dbReference>
<dbReference type="InterPro" id="IPR033132">
    <property type="entry name" value="GH_1_N_CS"/>
</dbReference>
<dbReference type="PROSITE" id="PS00653">
    <property type="entry name" value="GLYCOSYL_HYDROL_F1_2"/>
    <property type="match status" value="1"/>
</dbReference>
<evidence type="ECO:0000313" key="11">
    <source>
        <dbReference type="EMBL" id="GAA3209388.1"/>
    </source>
</evidence>
<sequence>MTTDDFPSFPAGFVWGAASAAYQIEGAVHEDGRGPSIWDTFSRTAGRVASGHTGDVACDHYHRYADDVALMQSLGLAAYRFSVAWPRIQPDGSGPADPRGLDFYDRLVDSLLAAGIDPYVTLYHWDLPQALEDRGGWTSRDTAHRFAAYAEAVHARLGDRVRTWTTLNEPWVSAFLGHGSGIHAPGRTDPADAFRAAHHLLLAHGLGARALREAGARELALTLNLSPAFGDSAAAERIDLLLNRQFLDPALRGEMPEDLLKIIDRHAGLGHLRDGDLELIHQPVDLLGINYYCPQYVQDVPGAPADPAWPGAEDVGFVHPGGPSTAMGWPIAAAGLTVLLNRLAREYPEVGLLITENGAAFDDGEPSGGRVADPDRVAYLDAHLRAAHEALAAGADLRGYLVWSILDNFEWAEGYHKRFGIVHVDYATQRRTPKDSALWYRDVIAAEAARLRG</sequence>
<evidence type="ECO:0000256" key="1">
    <source>
        <dbReference type="ARBA" id="ARBA00000448"/>
    </source>
</evidence>
<dbReference type="SUPFAM" id="SSF51445">
    <property type="entry name" value="(Trans)glycosidases"/>
    <property type="match status" value="1"/>
</dbReference>
<accession>A0ABP6Q809</accession>
<evidence type="ECO:0000256" key="10">
    <source>
        <dbReference type="RuleBase" id="RU361175"/>
    </source>
</evidence>
<dbReference type="EC" id="3.2.1.21" evidence="3 10"/>
<keyword evidence="7 10" id="KW-0326">Glycosidase</keyword>
<keyword evidence="5" id="KW-0136">Cellulose degradation</keyword>
<evidence type="ECO:0000256" key="8">
    <source>
        <dbReference type="ARBA" id="ARBA00023326"/>
    </source>
</evidence>
<proteinExistence type="inferred from homology"/>
<dbReference type="RefSeq" id="WP_344827162.1">
    <property type="nucleotide sequence ID" value="NZ_BAAAUV010000006.1"/>
</dbReference>
<dbReference type="PANTHER" id="PTHR10353:SF36">
    <property type="entry name" value="LP05116P"/>
    <property type="match status" value="1"/>
</dbReference>
<comment type="similarity">
    <text evidence="2 10">Belongs to the glycosyl hydrolase 1 family.</text>
</comment>
<keyword evidence="4 10" id="KW-0378">Hydrolase</keyword>
<dbReference type="PANTHER" id="PTHR10353">
    <property type="entry name" value="GLYCOSYL HYDROLASE"/>
    <property type="match status" value="1"/>
</dbReference>
<organism evidence="11 12">
    <name type="scientific">Actinocorallia longicatena</name>
    <dbReference type="NCBI Taxonomy" id="111803"/>
    <lineage>
        <taxon>Bacteria</taxon>
        <taxon>Bacillati</taxon>
        <taxon>Actinomycetota</taxon>
        <taxon>Actinomycetes</taxon>
        <taxon>Streptosporangiales</taxon>
        <taxon>Thermomonosporaceae</taxon>
        <taxon>Actinocorallia</taxon>
    </lineage>
</organism>
<reference evidence="12" key="1">
    <citation type="journal article" date="2019" name="Int. J. Syst. Evol. Microbiol.">
        <title>The Global Catalogue of Microorganisms (GCM) 10K type strain sequencing project: providing services to taxonomists for standard genome sequencing and annotation.</title>
        <authorList>
            <consortium name="The Broad Institute Genomics Platform"/>
            <consortium name="The Broad Institute Genome Sequencing Center for Infectious Disease"/>
            <person name="Wu L."/>
            <person name="Ma J."/>
        </authorList>
    </citation>
    <scope>NUCLEOTIDE SEQUENCE [LARGE SCALE GENOMIC DNA]</scope>
    <source>
        <strain evidence="12">JCM 9377</strain>
    </source>
</reference>
<evidence type="ECO:0000256" key="4">
    <source>
        <dbReference type="ARBA" id="ARBA00022801"/>
    </source>
</evidence>
<keyword evidence="6" id="KW-0119">Carbohydrate metabolism</keyword>
<dbReference type="InterPro" id="IPR018120">
    <property type="entry name" value="Glyco_hydro_1_AS"/>
</dbReference>
<dbReference type="Pfam" id="PF00232">
    <property type="entry name" value="Glyco_hydro_1"/>
    <property type="match status" value="1"/>
</dbReference>
<dbReference type="PRINTS" id="PR00131">
    <property type="entry name" value="GLHYDRLASE1"/>
</dbReference>
<comment type="catalytic activity">
    <reaction evidence="1 10">
        <text>Hydrolysis of terminal, non-reducing beta-D-glucosyl residues with release of beta-D-glucose.</text>
        <dbReference type="EC" id="3.2.1.21"/>
    </reaction>
</comment>
<evidence type="ECO:0000256" key="6">
    <source>
        <dbReference type="ARBA" id="ARBA00023277"/>
    </source>
</evidence>